<dbReference type="GeneID" id="20085590"/>
<protein>
    <submittedName>
        <fullName evidence="2">Uncharacterized protein</fullName>
    </submittedName>
</protein>
<feature type="compositionally biased region" description="Low complexity" evidence="1">
    <location>
        <begin position="105"/>
        <end position="124"/>
    </location>
</feature>
<feature type="compositionally biased region" description="Polar residues" evidence="1">
    <location>
        <begin position="83"/>
        <end position="96"/>
    </location>
</feature>
<dbReference type="AlphaFoldDB" id="A0A024TZQ3"/>
<feature type="region of interest" description="Disordered" evidence="1">
    <location>
        <begin position="74"/>
        <end position="148"/>
    </location>
</feature>
<organism evidence="2">
    <name type="scientific">Aphanomyces invadans</name>
    <dbReference type="NCBI Taxonomy" id="157072"/>
    <lineage>
        <taxon>Eukaryota</taxon>
        <taxon>Sar</taxon>
        <taxon>Stramenopiles</taxon>
        <taxon>Oomycota</taxon>
        <taxon>Saprolegniomycetes</taxon>
        <taxon>Saprolegniales</taxon>
        <taxon>Verrucalvaceae</taxon>
        <taxon>Aphanomyces</taxon>
    </lineage>
</organism>
<sequence length="148" mass="15855">MHTRLRWGHRRRCLHNRTYDPLPTHPPPWPTCNASMRTRNAATLVHTSATAASTACASSTAAKPTRCKRCTRQNAEVSCAHKSGSSSPANSWSRRNPSCRLAPVSPTSTSQTGTSGSSRLLSQTMSTGAHCSSPSPPTRSTRLNSAPT</sequence>
<evidence type="ECO:0000313" key="2">
    <source>
        <dbReference type="EMBL" id="ETV99131.1"/>
    </source>
</evidence>
<name>A0A024TZQ3_9STRA</name>
<dbReference type="EMBL" id="KI913968">
    <property type="protein sequence ID" value="ETV99131.1"/>
    <property type="molecule type" value="Genomic_DNA"/>
</dbReference>
<evidence type="ECO:0000256" key="1">
    <source>
        <dbReference type="SAM" id="MobiDB-lite"/>
    </source>
</evidence>
<reference evidence="2" key="1">
    <citation type="submission" date="2013-12" db="EMBL/GenBank/DDBJ databases">
        <title>The Genome Sequence of Aphanomyces invadans NJM9701.</title>
        <authorList>
            <consortium name="The Broad Institute Genomics Platform"/>
            <person name="Russ C."/>
            <person name="Tyler B."/>
            <person name="van West P."/>
            <person name="Dieguez-Uribeondo J."/>
            <person name="Young S.K."/>
            <person name="Zeng Q."/>
            <person name="Gargeya S."/>
            <person name="Fitzgerald M."/>
            <person name="Abouelleil A."/>
            <person name="Alvarado L."/>
            <person name="Chapman S.B."/>
            <person name="Gainer-Dewar J."/>
            <person name="Goldberg J."/>
            <person name="Griggs A."/>
            <person name="Gujja S."/>
            <person name="Hansen M."/>
            <person name="Howarth C."/>
            <person name="Imamovic A."/>
            <person name="Ireland A."/>
            <person name="Larimer J."/>
            <person name="McCowan C."/>
            <person name="Murphy C."/>
            <person name="Pearson M."/>
            <person name="Poon T.W."/>
            <person name="Priest M."/>
            <person name="Roberts A."/>
            <person name="Saif S."/>
            <person name="Shea T."/>
            <person name="Sykes S."/>
            <person name="Wortman J."/>
            <person name="Nusbaum C."/>
            <person name="Birren B."/>
        </authorList>
    </citation>
    <scope>NUCLEOTIDE SEQUENCE [LARGE SCALE GENOMIC DNA]</scope>
    <source>
        <strain evidence="2">NJM9701</strain>
    </source>
</reference>
<dbReference type="RefSeq" id="XP_008872559.1">
    <property type="nucleotide sequence ID" value="XM_008874337.1"/>
</dbReference>
<proteinExistence type="predicted"/>
<accession>A0A024TZQ3</accession>
<gene>
    <name evidence="2" type="ORF">H310_08540</name>
</gene>
<dbReference type="VEuPathDB" id="FungiDB:H310_08540"/>